<proteinExistence type="predicted"/>
<sequence length="145" mass="15292">MGWRFRKSIKILPGVKVNIGKEGFSSVSIGTRGAHITMGKNGTNLSAGIPGTGLSYTTRLDQPVGQNTTECPYCGHRMRKQWDACPKCRQPLIQQTPQPAAAHAAPPQGQPPAGSIAPTSPTNRRVGCGGLLVLLLLILALAALK</sequence>
<feature type="domain" description="DUF4236" evidence="3">
    <location>
        <begin position="3"/>
        <end position="57"/>
    </location>
</feature>
<dbReference type="RefSeq" id="WP_368847522.1">
    <property type="nucleotide sequence ID" value="NZ_CP194411.1"/>
</dbReference>
<evidence type="ECO:0000313" key="4">
    <source>
        <dbReference type="EMBL" id="MEX5285795.1"/>
    </source>
</evidence>
<reference evidence="4 5" key="1">
    <citation type="submission" date="2023-04" db="EMBL/GenBank/DDBJ databases">
        <title>Genome Sequence of Selenomonas sputigena ATCC 33150.</title>
        <authorList>
            <person name="Miller D.P."/>
            <person name="Anvari S."/>
            <person name="Polson S.W."/>
            <person name="Macdonald M."/>
            <person name="Mcdowell J.V."/>
        </authorList>
    </citation>
    <scope>NUCLEOTIDE SEQUENCE [LARGE SCALE GENOMIC DNA]</scope>
    <source>
        <strain evidence="4 5">ATCC 33150</strain>
    </source>
</reference>
<keyword evidence="2" id="KW-1133">Transmembrane helix</keyword>
<protein>
    <submittedName>
        <fullName evidence="4">DUF4236 domain-containing protein</fullName>
    </submittedName>
</protein>
<evidence type="ECO:0000259" key="3">
    <source>
        <dbReference type="Pfam" id="PF14020"/>
    </source>
</evidence>
<name>A0ABV3X6H6_9FIRM</name>
<evidence type="ECO:0000256" key="1">
    <source>
        <dbReference type="SAM" id="MobiDB-lite"/>
    </source>
</evidence>
<organism evidence="4 5">
    <name type="scientific">Selenomonas sputigena</name>
    <dbReference type="NCBI Taxonomy" id="69823"/>
    <lineage>
        <taxon>Bacteria</taxon>
        <taxon>Bacillati</taxon>
        <taxon>Bacillota</taxon>
        <taxon>Negativicutes</taxon>
        <taxon>Selenomonadales</taxon>
        <taxon>Selenomonadaceae</taxon>
        <taxon>Selenomonas</taxon>
    </lineage>
</organism>
<keyword evidence="5" id="KW-1185">Reference proteome</keyword>
<comment type="caution">
    <text evidence="4">The sequence shown here is derived from an EMBL/GenBank/DDBJ whole genome shotgun (WGS) entry which is preliminary data.</text>
</comment>
<feature type="compositionally biased region" description="Low complexity" evidence="1">
    <location>
        <begin position="96"/>
        <end position="118"/>
    </location>
</feature>
<evidence type="ECO:0000313" key="5">
    <source>
        <dbReference type="Proteomes" id="UP001559623"/>
    </source>
</evidence>
<dbReference type="Pfam" id="PF14020">
    <property type="entry name" value="DUF4236"/>
    <property type="match status" value="1"/>
</dbReference>
<dbReference type="InterPro" id="IPR025330">
    <property type="entry name" value="DUF4236"/>
</dbReference>
<keyword evidence="2" id="KW-0472">Membrane</keyword>
<feature type="transmembrane region" description="Helical" evidence="2">
    <location>
        <begin position="126"/>
        <end position="144"/>
    </location>
</feature>
<feature type="region of interest" description="Disordered" evidence="1">
    <location>
        <begin position="96"/>
        <end position="121"/>
    </location>
</feature>
<accession>A0ABV3X6H6</accession>
<dbReference type="Proteomes" id="UP001559623">
    <property type="component" value="Unassembled WGS sequence"/>
</dbReference>
<dbReference type="EMBL" id="JARVLH010000006">
    <property type="protein sequence ID" value="MEX5285795.1"/>
    <property type="molecule type" value="Genomic_DNA"/>
</dbReference>
<evidence type="ECO:0000256" key="2">
    <source>
        <dbReference type="SAM" id="Phobius"/>
    </source>
</evidence>
<gene>
    <name evidence="4" type="ORF">QCO44_09145</name>
</gene>
<keyword evidence="2" id="KW-0812">Transmembrane</keyword>